<evidence type="ECO:0000256" key="1">
    <source>
        <dbReference type="SAM" id="MobiDB-lite"/>
    </source>
</evidence>
<reference evidence="2" key="1">
    <citation type="journal article" date="2020" name="New Phytol.">
        <title>Comparative genomics reveals dynamic genome evolution in host specialist ectomycorrhizal fungi.</title>
        <authorList>
            <person name="Lofgren L.A."/>
            <person name="Nguyen N.H."/>
            <person name="Vilgalys R."/>
            <person name="Ruytinx J."/>
            <person name="Liao H.L."/>
            <person name="Branco S."/>
            <person name="Kuo A."/>
            <person name="LaButti K."/>
            <person name="Lipzen A."/>
            <person name="Andreopoulos W."/>
            <person name="Pangilinan J."/>
            <person name="Riley R."/>
            <person name="Hundley H."/>
            <person name="Na H."/>
            <person name="Barry K."/>
            <person name="Grigoriev I.V."/>
            <person name="Stajich J.E."/>
            <person name="Kennedy P.G."/>
        </authorList>
    </citation>
    <scope>NUCLEOTIDE SEQUENCE</scope>
    <source>
        <strain evidence="2">FC423</strain>
    </source>
</reference>
<evidence type="ECO:0000313" key="2">
    <source>
        <dbReference type="EMBL" id="KAG2104720.1"/>
    </source>
</evidence>
<gene>
    <name evidence="2" type="ORF">F5147DRAFT_762061</name>
</gene>
<keyword evidence="3" id="KW-1185">Reference proteome</keyword>
<organism evidence="2 3">
    <name type="scientific">Suillus discolor</name>
    <dbReference type="NCBI Taxonomy" id="1912936"/>
    <lineage>
        <taxon>Eukaryota</taxon>
        <taxon>Fungi</taxon>
        <taxon>Dikarya</taxon>
        <taxon>Basidiomycota</taxon>
        <taxon>Agaricomycotina</taxon>
        <taxon>Agaricomycetes</taxon>
        <taxon>Agaricomycetidae</taxon>
        <taxon>Boletales</taxon>
        <taxon>Suillineae</taxon>
        <taxon>Suillaceae</taxon>
        <taxon>Suillus</taxon>
    </lineage>
</organism>
<feature type="region of interest" description="Disordered" evidence="1">
    <location>
        <begin position="202"/>
        <end position="227"/>
    </location>
</feature>
<proteinExistence type="predicted"/>
<dbReference type="Proteomes" id="UP000823399">
    <property type="component" value="Unassembled WGS sequence"/>
</dbReference>
<protein>
    <submittedName>
        <fullName evidence="2">Uncharacterized protein</fullName>
    </submittedName>
</protein>
<dbReference type="GeneID" id="64702824"/>
<dbReference type="AlphaFoldDB" id="A0A9P7F4Q3"/>
<dbReference type="EMBL" id="JABBWM010000040">
    <property type="protein sequence ID" value="KAG2104720.1"/>
    <property type="molecule type" value="Genomic_DNA"/>
</dbReference>
<accession>A0A9P7F4Q3</accession>
<sequence length="227" mass="25679">MYDYFAVVESEGVIDVIVASQLELLPPPPQLCSAPLVAVAIHPRERKCDLSDPLPNPIAETWSICEMSKPTASCKIRQKQNLPPQAPKRDHVCNTAEDSEMLVREIQHSEELESPYPKNQGDKTPPIRERHLCNTVRDHGDLQRDLLTANHIDAMSYKHEVDRLCTYVEKVFTMQRPNGSKLTEYKVVEQATTLDLRKHTTGRNLGVEGDDSLKRESLTEDAVNQNL</sequence>
<comment type="caution">
    <text evidence="2">The sequence shown here is derived from an EMBL/GenBank/DDBJ whole genome shotgun (WGS) entry which is preliminary data.</text>
</comment>
<name>A0A9P7F4Q3_9AGAM</name>
<evidence type="ECO:0000313" key="3">
    <source>
        <dbReference type="Proteomes" id="UP000823399"/>
    </source>
</evidence>
<dbReference type="RefSeq" id="XP_041291019.1">
    <property type="nucleotide sequence ID" value="XM_041440565.1"/>
</dbReference>